<gene>
    <name evidence="2" type="ORF">ET475_14705</name>
</gene>
<accession>A0A4P6ELK7</accession>
<dbReference type="EMBL" id="CP035494">
    <property type="protein sequence ID" value="QAY61107.1"/>
    <property type="molecule type" value="Genomic_DNA"/>
</dbReference>
<keyword evidence="1" id="KW-1133">Transmembrane helix</keyword>
<keyword evidence="3" id="KW-1185">Reference proteome</keyword>
<proteinExistence type="predicted"/>
<organism evidence="2 3">
    <name type="scientific">Microbacterium protaetiae</name>
    <dbReference type="NCBI Taxonomy" id="2509458"/>
    <lineage>
        <taxon>Bacteria</taxon>
        <taxon>Bacillati</taxon>
        <taxon>Actinomycetota</taxon>
        <taxon>Actinomycetes</taxon>
        <taxon>Micrococcales</taxon>
        <taxon>Microbacteriaceae</taxon>
        <taxon>Microbacterium</taxon>
    </lineage>
</organism>
<name>A0A4P6ELK7_9MICO</name>
<evidence type="ECO:0000313" key="2">
    <source>
        <dbReference type="EMBL" id="QAY61107.1"/>
    </source>
</evidence>
<evidence type="ECO:0000313" key="3">
    <source>
        <dbReference type="Proteomes" id="UP000293995"/>
    </source>
</evidence>
<keyword evidence="1" id="KW-0472">Membrane</keyword>
<reference evidence="2 3" key="1">
    <citation type="submission" date="2019-01" db="EMBL/GenBank/DDBJ databases">
        <title>Genome sequencing of strain DFW100M-13.</title>
        <authorList>
            <person name="Heo J."/>
            <person name="Kim S.-J."/>
            <person name="Kim J.-S."/>
            <person name="Hong S.-B."/>
            <person name="Kwon S.-W."/>
        </authorList>
    </citation>
    <scope>NUCLEOTIDE SEQUENCE [LARGE SCALE GENOMIC DNA]</scope>
    <source>
        <strain evidence="2 3">DFW100M-13</strain>
    </source>
</reference>
<dbReference type="RefSeq" id="WP_129391899.1">
    <property type="nucleotide sequence ID" value="NZ_CP035494.1"/>
</dbReference>
<keyword evidence="1" id="KW-0812">Transmembrane</keyword>
<feature type="transmembrane region" description="Helical" evidence="1">
    <location>
        <begin position="93"/>
        <end position="114"/>
    </location>
</feature>
<protein>
    <submittedName>
        <fullName evidence="2">Uncharacterized protein</fullName>
    </submittedName>
</protein>
<dbReference type="Proteomes" id="UP000293995">
    <property type="component" value="Chromosome"/>
</dbReference>
<dbReference type="KEGG" id="mprt:ET475_14705"/>
<dbReference type="AlphaFoldDB" id="A0A4P6ELK7"/>
<sequence>MLDATLPDDLTAELLALRARAYGPGTGLSGDPSAATRLAELERMLRGDHLREPVVAVLPRRPDEEPQAAAAARAARAATPSVSARRRFRLRTLSAAVAIVVAGATLLTGAFVVGRSTAQAPSDPVARLQLTADAPATADEKANATRVLEQWGGDVSHLRVSERFGNVAVWTAPFAGGGRCAVLTWATSYDGSPDYSVMSVLGGGCAPAGQDPVFDMQNNLGTDLSLPDEANVAGAWLRFSVHGDTALVWITVPEATGS</sequence>
<evidence type="ECO:0000256" key="1">
    <source>
        <dbReference type="SAM" id="Phobius"/>
    </source>
</evidence>